<dbReference type="SUPFAM" id="SSF49785">
    <property type="entry name" value="Galactose-binding domain-like"/>
    <property type="match status" value="1"/>
</dbReference>
<accession>A0A371NS90</accession>
<dbReference type="AlphaFoldDB" id="A0A371NS90"/>
<dbReference type="Proteomes" id="UP000262172">
    <property type="component" value="Unassembled WGS sequence"/>
</dbReference>
<feature type="region of interest" description="Disordered" evidence="1">
    <location>
        <begin position="631"/>
        <end position="652"/>
    </location>
</feature>
<evidence type="ECO:0000313" key="5">
    <source>
        <dbReference type="EMBL" id="REJ04485.1"/>
    </source>
</evidence>
<dbReference type="InterPro" id="IPR012341">
    <property type="entry name" value="6hp_glycosidase-like_sf"/>
</dbReference>
<dbReference type="InterPro" id="IPR008979">
    <property type="entry name" value="Galactose-bd-like_sf"/>
</dbReference>
<reference evidence="5 6" key="1">
    <citation type="submission" date="2018-08" db="EMBL/GenBank/DDBJ databases">
        <title>Isolation, diversity and antifungal activity of Actinobacteria from cow dung.</title>
        <authorList>
            <person name="Ling L."/>
        </authorList>
    </citation>
    <scope>NUCLEOTIDE SEQUENCE [LARGE SCALE GENOMIC DNA]</scope>
    <source>
        <strain evidence="5 6">NEAU-LLE</strain>
    </source>
</reference>
<dbReference type="EMBL" id="QUAB01000046">
    <property type="protein sequence ID" value="REJ04485.1"/>
    <property type="molecule type" value="Genomic_DNA"/>
</dbReference>
<organism evidence="5 6">
    <name type="scientific">Microbacterium bovistercoris</name>
    <dbReference type="NCBI Taxonomy" id="2293570"/>
    <lineage>
        <taxon>Bacteria</taxon>
        <taxon>Bacillati</taxon>
        <taxon>Actinomycetota</taxon>
        <taxon>Actinomycetes</taxon>
        <taxon>Micrococcales</taxon>
        <taxon>Microbacteriaceae</taxon>
        <taxon>Microbacterium</taxon>
    </lineage>
</organism>
<proteinExistence type="predicted"/>
<evidence type="ECO:0000313" key="6">
    <source>
        <dbReference type="Proteomes" id="UP000262172"/>
    </source>
</evidence>
<dbReference type="InterPro" id="IPR035396">
    <property type="entry name" value="Bac_rhamnosid6H"/>
</dbReference>
<dbReference type="Pfam" id="PF08531">
    <property type="entry name" value="Bac_rhamnosid_N"/>
    <property type="match status" value="1"/>
</dbReference>
<evidence type="ECO:0000259" key="4">
    <source>
        <dbReference type="Pfam" id="PF17390"/>
    </source>
</evidence>
<dbReference type="RefSeq" id="WP_116242884.1">
    <property type="nucleotide sequence ID" value="NZ_QUAB01000046.1"/>
</dbReference>
<dbReference type="SUPFAM" id="SSF48208">
    <property type="entry name" value="Six-hairpin glycosidases"/>
    <property type="match status" value="1"/>
</dbReference>
<dbReference type="InterPro" id="IPR035398">
    <property type="entry name" value="Bac_rhamnosid_C"/>
</dbReference>
<dbReference type="Gene3D" id="1.50.10.10">
    <property type="match status" value="1"/>
</dbReference>
<evidence type="ECO:0000259" key="2">
    <source>
        <dbReference type="Pfam" id="PF08531"/>
    </source>
</evidence>
<dbReference type="Gene3D" id="2.60.120.260">
    <property type="entry name" value="Galactose-binding domain-like"/>
    <property type="match status" value="2"/>
</dbReference>
<dbReference type="Pfam" id="PF17390">
    <property type="entry name" value="Bac_rhamnosid_C"/>
    <property type="match status" value="1"/>
</dbReference>
<gene>
    <name evidence="5" type="ORF">DY023_13620</name>
</gene>
<dbReference type="OrthoDB" id="9761045at2"/>
<feature type="domain" description="Alpha-L-rhamnosidase six-hairpin glycosidase" evidence="3">
    <location>
        <begin position="369"/>
        <end position="610"/>
    </location>
</feature>
<dbReference type="PANTHER" id="PTHR34987:SF2">
    <property type="entry name" value="B, PUTATIVE (AFU_ORTHOLOGUE AFUA_7G05040)-RELATED"/>
    <property type="match status" value="1"/>
</dbReference>
<feature type="domain" description="Bacterial alpha-L-rhamnosidase N-terminal" evidence="2">
    <location>
        <begin position="60"/>
        <end position="207"/>
    </location>
</feature>
<sequence length="805" mass="87389">MTAHWTSPSPAREWTAQWIWSERTGLVPPGPANPVGAHDPSVYDVRVLFRRAFHLDAVPTRALLAATADGRYIAHVNGERVGQGPGRHDANSLTYDEWDVTALLHVGRNVIAVMGRHYGNPVPWWMPSRPSHTMGGGALAVELEADGRVVVATDDQWQVQEGVAWTPAEPQGLLASQPAELFDARRHDPDWTRLDVDDTGWWPATPLREQAVIGPRGRVTPGGEPYGAVLPSVLPRLGGDRVEIRTAPLARSLTSAAVTCTSELIAALSADASAGALTVLDTGRVVSGRLQLRLRGRSGDVVRAALVEAVGPAAFESAAPFQIILDDGETVFEPFDQVGGRLLVLSAAAEGTLPELVAAEVRECHRPRHGASFRCSDSDLQRVVDVSLRTVDLSAADAYLDCPTRERRAWTGDAIVHQSVDLVANADWSLAMANPRLLARPRPDGLLPMAAAGDFASPAIPTIPDWSLHWVGSVHNIYRYAGDRAAVRELLPVVETVLRWFLPYLRQGRLCDVPGWVLIDWSPVQVEGSSAALTALWARALRQFAAMSDWLGDDSRSAWAERLHEQTVAGFEAFWDEGRHAYRDNILPDGTRGSGVSEHVAAAALLAALVPAHRVGAIRALLRDRGSMVTDSPLADHGSDQAGPSAGRPVWRRDRPDWDTERFVIGAQPFFRSVVHDAVALLGDDLIPLYRDWDRLLDTGPTALRECWEGGSFCHGWSATVARDVIVHTMGIAPAEPGYEKASVRPRLESLAWAEAVVPTPHGDIELHVDAVSLRLRTPVPTVVEWGGTVAEVAAGEHTIRNRLA</sequence>
<dbReference type="InterPro" id="IPR013737">
    <property type="entry name" value="Bac_rhamnosid_N"/>
</dbReference>
<dbReference type="Gene3D" id="2.60.420.10">
    <property type="entry name" value="Maltose phosphorylase, domain 3"/>
    <property type="match status" value="1"/>
</dbReference>
<feature type="domain" description="Alpha-L-rhamnosidase C-terminal" evidence="4">
    <location>
        <begin position="731"/>
        <end position="782"/>
    </location>
</feature>
<keyword evidence="6" id="KW-1185">Reference proteome</keyword>
<name>A0A371NS90_9MICO</name>
<protein>
    <submittedName>
        <fullName evidence="5">Alpha-L-rhamnosidase</fullName>
    </submittedName>
</protein>
<evidence type="ECO:0000259" key="3">
    <source>
        <dbReference type="Pfam" id="PF17389"/>
    </source>
</evidence>
<dbReference type="InterPro" id="IPR008928">
    <property type="entry name" value="6-hairpin_glycosidase_sf"/>
</dbReference>
<evidence type="ECO:0000256" key="1">
    <source>
        <dbReference type="SAM" id="MobiDB-lite"/>
    </source>
</evidence>
<dbReference type="GO" id="GO:0005975">
    <property type="term" value="P:carbohydrate metabolic process"/>
    <property type="evidence" value="ECO:0007669"/>
    <property type="project" value="InterPro"/>
</dbReference>
<dbReference type="Pfam" id="PF17389">
    <property type="entry name" value="Bac_rhamnosid6H"/>
    <property type="match status" value="1"/>
</dbReference>
<comment type="caution">
    <text evidence="5">The sequence shown here is derived from an EMBL/GenBank/DDBJ whole genome shotgun (WGS) entry which is preliminary data.</text>
</comment>
<dbReference type="PANTHER" id="PTHR34987">
    <property type="entry name" value="C, PUTATIVE (AFU_ORTHOLOGUE AFUA_3G02880)-RELATED"/>
    <property type="match status" value="1"/>
</dbReference>